<evidence type="ECO:0000256" key="6">
    <source>
        <dbReference type="ARBA" id="ARBA00023015"/>
    </source>
</evidence>
<dbReference type="GO" id="GO:0006526">
    <property type="term" value="P:L-arginine biosynthetic process"/>
    <property type="evidence" value="ECO:0007669"/>
    <property type="project" value="UniProtKB-UniPathway"/>
</dbReference>
<dbReference type="UniPathway" id="UPA00068"/>
<dbReference type="Pfam" id="PF01316">
    <property type="entry name" value="Arg_repressor"/>
    <property type="match status" value="1"/>
</dbReference>
<keyword evidence="9" id="KW-0055">Arginine biosynthesis</keyword>
<dbReference type="InterPro" id="IPR036390">
    <property type="entry name" value="WH_DNA-bd_sf"/>
</dbReference>
<dbReference type="InterPro" id="IPR020899">
    <property type="entry name" value="Arg_repress_C"/>
</dbReference>
<dbReference type="Gene3D" id="3.30.1360.40">
    <property type="match status" value="1"/>
</dbReference>
<dbReference type="GO" id="GO:0005737">
    <property type="term" value="C:cytoplasm"/>
    <property type="evidence" value="ECO:0007669"/>
    <property type="project" value="UniProtKB-SubCell"/>
</dbReference>
<evidence type="ECO:0000313" key="13">
    <source>
        <dbReference type="Proteomes" id="UP000236728"/>
    </source>
</evidence>
<dbReference type="PANTHER" id="PTHR34471">
    <property type="entry name" value="ARGININE REPRESSOR"/>
    <property type="match status" value="1"/>
</dbReference>
<dbReference type="Gene3D" id="1.10.10.10">
    <property type="entry name" value="Winged helix-like DNA-binding domain superfamily/Winged helix DNA-binding domain"/>
    <property type="match status" value="1"/>
</dbReference>
<dbReference type="AlphaFoldDB" id="A0A1H6B644"/>
<evidence type="ECO:0000256" key="2">
    <source>
        <dbReference type="ARBA" id="ARBA00005040"/>
    </source>
</evidence>
<evidence type="ECO:0000313" key="12">
    <source>
        <dbReference type="EMBL" id="SEG55596.1"/>
    </source>
</evidence>
<dbReference type="GO" id="GO:0051259">
    <property type="term" value="P:protein complex oligomerization"/>
    <property type="evidence" value="ECO:0007669"/>
    <property type="project" value="InterPro"/>
</dbReference>
<comment type="subcellular location">
    <subcellularLocation>
        <location evidence="1 9">Cytoplasm</location>
    </subcellularLocation>
</comment>
<evidence type="ECO:0000259" key="10">
    <source>
        <dbReference type="Pfam" id="PF01316"/>
    </source>
</evidence>
<dbReference type="GO" id="GO:0003677">
    <property type="term" value="F:DNA binding"/>
    <property type="evidence" value="ECO:0007669"/>
    <property type="project" value="UniProtKB-KW"/>
</dbReference>
<dbReference type="InterPro" id="IPR020900">
    <property type="entry name" value="Arg_repress_DNA-bd"/>
</dbReference>
<dbReference type="EMBL" id="FNVA01000006">
    <property type="protein sequence ID" value="SEG55596.1"/>
    <property type="molecule type" value="Genomic_DNA"/>
</dbReference>
<keyword evidence="8 9" id="KW-0804">Transcription</keyword>
<dbReference type="Pfam" id="PF02863">
    <property type="entry name" value="Arg_repressor_C"/>
    <property type="match status" value="1"/>
</dbReference>
<dbReference type="InterPro" id="IPR036388">
    <property type="entry name" value="WH-like_DNA-bd_sf"/>
</dbReference>
<evidence type="ECO:0000256" key="1">
    <source>
        <dbReference type="ARBA" id="ARBA00004496"/>
    </source>
</evidence>
<accession>A0A1H6B644</accession>
<evidence type="ECO:0000256" key="7">
    <source>
        <dbReference type="ARBA" id="ARBA00023125"/>
    </source>
</evidence>
<keyword evidence="13" id="KW-1185">Reference proteome</keyword>
<feature type="domain" description="Arginine repressor C-terminal" evidence="11">
    <location>
        <begin position="77"/>
        <end position="141"/>
    </location>
</feature>
<sequence length="145" mass="15965">MKTVRHNAIKDLLVKTSVTNQDELRRKLAQGGIHVTQATLSRDIRELKLLKGPDGYELPEGESEENELPSIAGMLESFGTGVKQAQNLIVIHTTMGGAQPVAASIDYEEFDEVIGTIAGDNTVLVICPDLRNADEFRRRMEAYLA</sequence>
<keyword evidence="7 9" id="KW-0238">DNA-binding</keyword>
<dbReference type="PANTHER" id="PTHR34471:SF1">
    <property type="entry name" value="ARGININE REPRESSOR"/>
    <property type="match status" value="1"/>
</dbReference>
<dbReference type="GO" id="GO:0034618">
    <property type="term" value="F:arginine binding"/>
    <property type="evidence" value="ECO:0007669"/>
    <property type="project" value="InterPro"/>
</dbReference>
<evidence type="ECO:0000259" key="11">
    <source>
        <dbReference type="Pfam" id="PF02863"/>
    </source>
</evidence>
<feature type="domain" description="Arginine repressor DNA-binding" evidence="10">
    <location>
        <begin position="2"/>
        <end position="53"/>
    </location>
</feature>
<comment type="function">
    <text evidence="9">Regulates arginine biosynthesis genes.</text>
</comment>
<keyword evidence="6 9" id="KW-0805">Transcription regulation</keyword>
<keyword evidence="9" id="KW-0678">Repressor</keyword>
<dbReference type="GO" id="GO:0003700">
    <property type="term" value="F:DNA-binding transcription factor activity"/>
    <property type="evidence" value="ECO:0007669"/>
    <property type="project" value="UniProtKB-UniRule"/>
</dbReference>
<dbReference type="InterPro" id="IPR001669">
    <property type="entry name" value="Arg_repress"/>
</dbReference>
<keyword evidence="9" id="KW-0028">Amino-acid biosynthesis</keyword>
<dbReference type="OrthoDB" id="9807089at2"/>
<dbReference type="SUPFAM" id="SSF46785">
    <property type="entry name" value="Winged helix' DNA-binding domain"/>
    <property type="match status" value="1"/>
</dbReference>
<protein>
    <recommendedName>
        <fullName evidence="4 9">Arginine repressor</fullName>
    </recommendedName>
</protein>
<dbReference type="SUPFAM" id="SSF55252">
    <property type="entry name" value="C-terminal domain of arginine repressor"/>
    <property type="match status" value="1"/>
</dbReference>
<evidence type="ECO:0000256" key="9">
    <source>
        <dbReference type="HAMAP-Rule" id="MF_00173"/>
    </source>
</evidence>
<evidence type="ECO:0000256" key="4">
    <source>
        <dbReference type="ARBA" id="ARBA00021148"/>
    </source>
</evidence>
<dbReference type="HAMAP" id="MF_00173">
    <property type="entry name" value="Arg_repressor"/>
    <property type="match status" value="1"/>
</dbReference>
<comment type="pathway">
    <text evidence="2 9">Amino-acid biosynthesis; L-arginine biosynthesis [regulation].</text>
</comment>
<dbReference type="Proteomes" id="UP000236728">
    <property type="component" value="Unassembled WGS sequence"/>
</dbReference>
<keyword evidence="5 9" id="KW-0963">Cytoplasm</keyword>
<dbReference type="InterPro" id="IPR036251">
    <property type="entry name" value="Arg_repress_C_sf"/>
</dbReference>
<proteinExistence type="inferred from homology"/>
<comment type="similarity">
    <text evidence="3 9">Belongs to the ArgR family.</text>
</comment>
<dbReference type="RefSeq" id="WP_103934357.1">
    <property type="nucleotide sequence ID" value="NZ_FNVA01000006.1"/>
</dbReference>
<reference evidence="12 13" key="1">
    <citation type="submission" date="2016-10" db="EMBL/GenBank/DDBJ databases">
        <authorList>
            <person name="de Groot N.N."/>
        </authorList>
    </citation>
    <scope>NUCLEOTIDE SEQUENCE [LARGE SCALE GENOMIC DNA]</scope>
    <source>
        <strain evidence="12 13">DSM 22489</strain>
    </source>
</reference>
<dbReference type="PRINTS" id="PR01467">
    <property type="entry name" value="ARGREPRESSOR"/>
</dbReference>
<organism evidence="12 13">
    <name type="scientific">Bryocella elongata</name>
    <dbReference type="NCBI Taxonomy" id="863522"/>
    <lineage>
        <taxon>Bacteria</taxon>
        <taxon>Pseudomonadati</taxon>
        <taxon>Acidobacteriota</taxon>
        <taxon>Terriglobia</taxon>
        <taxon>Terriglobales</taxon>
        <taxon>Acidobacteriaceae</taxon>
        <taxon>Bryocella</taxon>
    </lineage>
</organism>
<gene>
    <name evidence="9" type="primary">argR</name>
    <name evidence="12" type="ORF">SAMN05421819_3507</name>
</gene>
<evidence type="ECO:0000256" key="3">
    <source>
        <dbReference type="ARBA" id="ARBA00008316"/>
    </source>
</evidence>
<dbReference type="GO" id="GO:1900079">
    <property type="term" value="P:regulation of arginine biosynthetic process"/>
    <property type="evidence" value="ECO:0007669"/>
    <property type="project" value="UniProtKB-UniRule"/>
</dbReference>
<evidence type="ECO:0000256" key="5">
    <source>
        <dbReference type="ARBA" id="ARBA00022490"/>
    </source>
</evidence>
<evidence type="ECO:0000256" key="8">
    <source>
        <dbReference type="ARBA" id="ARBA00023163"/>
    </source>
</evidence>
<name>A0A1H6B644_9BACT</name>